<dbReference type="Pfam" id="PF00589">
    <property type="entry name" value="Phage_integrase"/>
    <property type="match status" value="1"/>
</dbReference>
<dbReference type="Gene3D" id="1.10.150.130">
    <property type="match status" value="1"/>
</dbReference>
<keyword evidence="1" id="KW-0229">DNA integration</keyword>
<proteinExistence type="predicted"/>
<protein>
    <submittedName>
        <fullName evidence="7">DUF3596 domain-containing protein</fullName>
    </submittedName>
</protein>
<evidence type="ECO:0000259" key="5">
    <source>
        <dbReference type="PROSITE" id="PS51898"/>
    </source>
</evidence>
<dbReference type="GO" id="GO:0006310">
    <property type="term" value="P:DNA recombination"/>
    <property type="evidence" value="ECO:0007669"/>
    <property type="project" value="UniProtKB-KW"/>
</dbReference>
<dbReference type="PROSITE" id="PS51900">
    <property type="entry name" value="CB"/>
    <property type="match status" value="1"/>
</dbReference>
<evidence type="ECO:0000256" key="2">
    <source>
        <dbReference type="ARBA" id="ARBA00023125"/>
    </source>
</evidence>
<dbReference type="InterPro" id="IPR011010">
    <property type="entry name" value="DNA_brk_join_enz"/>
</dbReference>
<keyword evidence="3" id="KW-0233">DNA recombination</keyword>
<dbReference type="OrthoDB" id="5391994at2"/>
<feature type="domain" description="Core-binding (CB)" evidence="6">
    <location>
        <begin position="80"/>
        <end position="177"/>
    </location>
</feature>
<dbReference type="InterPro" id="IPR050090">
    <property type="entry name" value="Tyrosine_recombinase_XerCD"/>
</dbReference>
<dbReference type="InterPro" id="IPR010998">
    <property type="entry name" value="Integrase_recombinase_N"/>
</dbReference>
<organism evidence="7">
    <name type="scientific">Cronobacter turicensis</name>
    <dbReference type="NCBI Taxonomy" id="413502"/>
    <lineage>
        <taxon>Bacteria</taxon>
        <taxon>Pseudomonadati</taxon>
        <taxon>Pseudomonadota</taxon>
        <taxon>Gammaproteobacteria</taxon>
        <taxon>Enterobacterales</taxon>
        <taxon>Enterobacteriaceae</taxon>
        <taxon>Cronobacter</taxon>
    </lineage>
</organism>
<dbReference type="RefSeq" id="WP_075198447.1">
    <property type="nucleotide sequence ID" value="NZ_CP187984.1"/>
</dbReference>
<evidence type="ECO:0000259" key="6">
    <source>
        <dbReference type="PROSITE" id="PS51900"/>
    </source>
</evidence>
<dbReference type="AlphaFoldDB" id="A0A2T7B4Q5"/>
<dbReference type="PROSITE" id="PS51898">
    <property type="entry name" value="TYR_RECOMBINASE"/>
    <property type="match status" value="1"/>
</dbReference>
<evidence type="ECO:0000256" key="4">
    <source>
        <dbReference type="PROSITE-ProRule" id="PRU01248"/>
    </source>
</evidence>
<dbReference type="CDD" id="cd01189">
    <property type="entry name" value="INT_ICEBs1_C_like"/>
    <property type="match status" value="1"/>
</dbReference>
<evidence type="ECO:0000256" key="3">
    <source>
        <dbReference type="ARBA" id="ARBA00023172"/>
    </source>
</evidence>
<dbReference type="SUPFAM" id="SSF56349">
    <property type="entry name" value="DNA breaking-rejoining enzymes"/>
    <property type="match status" value="1"/>
</dbReference>
<dbReference type="InterPro" id="IPR044068">
    <property type="entry name" value="CB"/>
</dbReference>
<dbReference type="PANTHER" id="PTHR30349">
    <property type="entry name" value="PHAGE INTEGRASE-RELATED"/>
    <property type="match status" value="1"/>
</dbReference>
<dbReference type="Pfam" id="PF12167">
    <property type="entry name" value="Arm-DNA-bind_2"/>
    <property type="match status" value="1"/>
</dbReference>
<dbReference type="GO" id="GO:0003677">
    <property type="term" value="F:DNA binding"/>
    <property type="evidence" value="ECO:0007669"/>
    <property type="project" value="UniProtKB-UniRule"/>
</dbReference>
<evidence type="ECO:0000256" key="1">
    <source>
        <dbReference type="ARBA" id="ARBA00022908"/>
    </source>
</evidence>
<keyword evidence="2 4" id="KW-0238">DNA-binding</keyword>
<name>A0A2T7B4Q5_9ENTR</name>
<evidence type="ECO:0000313" key="7">
    <source>
        <dbReference type="EMBL" id="PUX22003.1"/>
    </source>
</evidence>
<comment type="caution">
    <text evidence="7">The sequence shown here is derived from an EMBL/GenBank/DDBJ whole genome shotgun (WGS) entry which is preliminary data.</text>
</comment>
<dbReference type="EMBL" id="MSAG01000017">
    <property type="protein sequence ID" value="PUX22003.1"/>
    <property type="molecule type" value="Genomic_DNA"/>
</dbReference>
<reference evidence="7" key="1">
    <citation type="submission" date="2016-12" db="EMBL/GenBank/DDBJ databases">
        <title>Analysis of the Molecular Diversity Among Cronobacter Species Isolated from Filth Flies Using a Pan Genomic DNA Microarray.</title>
        <authorList>
            <person name="Pava-Ripoll M."/>
            <person name="Tall B."/>
            <person name="Farber J."/>
            <person name="Fanning S."/>
            <person name="Lehner A."/>
            <person name="Stephan R."/>
            <person name="Pagotto F."/>
            <person name="Iverson C."/>
            <person name="Ziobro G."/>
            <person name="Miller A."/>
            <person name="Pearson R."/>
            <person name="Yan Q."/>
            <person name="Kim M."/>
            <person name="Jeong S."/>
            <person name="Park J."/>
            <person name="Jun S."/>
            <person name="Choi H."/>
            <person name="Chung T."/>
            <person name="Yoo Y."/>
            <person name="Park E."/>
            <person name="Hwang S."/>
            <person name="Lee B."/>
            <person name="Sathyamoorthy V."/>
            <person name="Carter L."/>
            <person name="Mammel M."/>
            <person name="Jackson S."/>
            <person name="Kothary M."/>
            <person name="Patel I."/>
            <person name="Grim C."/>
            <person name="Gopinath G."/>
            <person name="Gangiredla J."/>
            <person name="Chase H."/>
        </authorList>
    </citation>
    <scope>NUCLEOTIDE SEQUENCE [LARGE SCALE GENOMIC DNA]</scope>
    <source>
        <strain evidence="7">MOD1-Sh41s</strain>
    </source>
</reference>
<gene>
    <name evidence="7" type="ORF">BS411_10745</name>
</gene>
<dbReference type="InterPro" id="IPR002104">
    <property type="entry name" value="Integrase_catalytic"/>
</dbReference>
<dbReference type="Gene3D" id="1.10.443.10">
    <property type="entry name" value="Intergrase catalytic core"/>
    <property type="match status" value="1"/>
</dbReference>
<accession>A0A2T7B4Q5</accession>
<feature type="domain" description="Tyr recombinase" evidence="5">
    <location>
        <begin position="198"/>
        <end position="408"/>
    </location>
</feature>
<sequence length="428" mass="48546">MTTYPTGVENHGGTLRIWFIYKGARVRENLGVPDTPKNRKMAGELRTSIGYEIKTGTFNYASRFPSSPNLKRFGFVRQGVTLDELGKSWLELKKMEITRNAHLRYVSYITIVTELLGPARAISSLSNEDMLRLRKELLTGNQICGSHQISRMLKKGRSVRTVNVYMSVLSSMMRFAELNGYIEKSPMHGVDPLRKSRSEPEPLTKDEYARFLNACPSEQIKNLWILAINTGMRHGEICALSWEDIDMVNWTITVSRNLAIKEHFTPPKTDSGHRVINLTQPAIEALKSQMAYTRMGKQHHIEVNLREFGRTRMDLCTFVFVPRLTARNGKGGDWYAPGSFGATWNEILKRAKIKHRKAYESRHTYACWALSAGANPNFIASQMGHSSAQMVYSVYGKWMNDNNVDQMSILNANFGGNAPQMPQAVNQK</sequence>
<dbReference type="InterPro" id="IPR022000">
    <property type="entry name" value="Min27-like_integrase_DNA_bind"/>
</dbReference>
<dbReference type="InterPro" id="IPR013762">
    <property type="entry name" value="Integrase-like_cat_sf"/>
</dbReference>
<dbReference type="GO" id="GO:0015074">
    <property type="term" value="P:DNA integration"/>
    <property type="evidence" value="ECO:0007669"/>
    <property type="project" value="UniProtKB-KW"/>
</dbReference>
<dbReference type="PANTHER" id="PTHR30349:SF36">
    <property type="entry name" value="PROPHAGE INTEGRASE INTR-RELATED"/>
    <property type="match status" value="1"/>
</dbReference>